<evidence type="ECO:0000256" key="1">
    <source>
        <dbReference type="ARBA" id="ARBA00004273"/>
    </source>
</evidence>
<reference evidence="10 11" key="1">
    <citation type="submission" date="2018-09" db="EMBL/GenBank/DDBJ databases">
        <title>A high-quality reference genome of wild soybean provides a powerful tool to mine soybean genomes.</title>
        <authorList>
            <person name="Xie M."/>
            <person name="Chung C.Y.L."/>
            <person name="Li M.-W."/>
            <person name="Wong F.-L."/>
            <person name="Chan T.-F."/>
            <person name="Lam H.-M."/>
        </authorList>
    </citation>
    <scope>NUCLEOTIDE SEQUENCE [LARGE SCALE GENOMIC DNA]</scope>
    <source>
        <strain evidence="11">cv. W05</strain>
        <tissue evidence="10">Hypocotyl of etiolated seedlings</tissue>
    </source>
</reference>
<comment type="subcellular location">
    <subcellularLocation>
        <location evidence="1">Mitochondrion inner membrane</location>
    </subcellularLocation>
</comment>
<evidence type="ECO:0000256" key="8">
    <source>
        <dbReference type="SAM" id="Phobius"/>
    </source>
</evidence>
<evidence type="ECO:0000259" key="9">
    <source>
        <dbReference type="Pfam" id="PF10502"/>
    </source>
</evidence>
<dbReference type="PANTHER" id="PTHR12383">
    <property type="entry name" value="PROTEASE FAMILY S26 MITOCHONDRIAL INNER MEMBRANE PROTEASE-RELATED"/>
    <property type="match status" value="1"/>
</dbReference>
<evidence type="ECO:0000256" key="6">
    <source>
        <dbReference type="ARBA" id="ARBA00038445"/>
    </source>
</evidence>
<keyword evidence="3" id="KW-0378">Hydrolase</keyword>
<keyword evidence="11" id="KW-1185">Reference proteome</keyword>
<dbReference type="GO" id="GO:0004252">
    <property type="term" value="F:serine-type endopeptidase activity"/>
    <property type="evidence" value="ECO:0007669"/>
    <property type="project" value="InterPro"/>
</dbReference>
<dbReference type="InterPro" id="IPR000223">
    <property type="entry name" value="Pept_S26A_signal_pept_1"/>
</dbReference>
<accession>A0A445I6Y8</accession>
<sequence length="295" mass="33518">ESMLLVASWASELRHYHYLCTFHCKKKPSSATLWCLGGKIRERIAITGNSLSLSLSSPSILEDSLFPFIFIFISVNVFVSVLRVCVSVAEKEICIANPRMVDNSIWDLYLLRKTEVMILRNLEAFVPIIKAGWRFSKIYCFIHVTQTYLIAPAVTYGPSMLPTIDLKTGVFLMEKISPRFGKVTCGDIVVLRNPQHPRHFMTKRVVGLEGDSVTYISNPETYEYEGDSFTHISSPDNGDKSKTIVVPKGAVWVEGDNKYNSNDSRKFGPVPYDLIDGKMFWRITPLKKFGPFWNK</sequence>
<keyword evidence="8" id="KW-1133">Transmembrane helix</keyword>
<evidence type="ECO:0000256" key="3">
    <source>
        <dbReference type="ARBA" id="ARBA00022801"/>
    </source>
</evidence>
<dbReference type="NCBIfam" id="TIGR02227">
    <property type="entry name" value="sigpep_I_bact"/>
    <property type="match status" value="1"/>
</dbReference>
<feature type="domain" description="Peptidase S26" evidence="9">
    <location>
        <begin position="137"/>
        <end position="282"/>
    </location>
</feature>
<dbReference type="InterPro" id="IPR019758">
    <property type="entry name" value="Pept_S26A_signal_pept_1_CS"/>
</dbReference>
<dbReference type="PANTHER" id="PTHR12383:SF36">
    <property type="entry name" value="MITOCHONDRIAL ATP-INDEPENDENT INNER MEMBRANE PROTEASE SUBUNIT 1B-RELATED"/>
    <property type="match status" value="1"/>
</dbReference>
<evidence type="ECO:0000313" key="11">
    <source>
        <dbReference type="Proteomes" id="UP000289340"/>
    </source>
</evidence>
<dbReference type="EMBL" id="QZWG01000011">
    <property type="protein sequence ID" value="RZB81806.1"/>
    <property type="molecule type" value="Genomic_DNA"/>
</dbReference>
<dbReference type="GO" id="GO:0006627">
    <property type="term" value="P:protein processing involved in protein targeting to mitochondrion"/>
    <property type="evidence" value="ECO:0007669"/>
    <property type="project" value="TreeGrafter"/>
</dbReference>
<evidence type="ECO:0000256" key="4">
    <source>
        <dbReference type="ARBA" id="ARBA00023128"/>
    </source>
</evidence>
<dbReference type="Pfam" id="PF10502">
    <property type="entry name" value="Peptidase_S26"/>
    <property type="match status" value="1"/>
</dbReference>
<keyword evidence="5 8" id="KW-0472">Membrane</keyword>
<feature type="transmembrane region" description="Helical" evidence="8">
    <location>
        <begin position="65"/>
        <end position="86"/>
    </location>
</feature>
<dbReference type="Proteomes" id="UP000289340">
    <property type="component" value="Chromosome 11"/>
</dbReference>
<dbReference type="Gene3D" id="2.10.109.10">
    <property type="entry name" value="Umud Fragment, subunit A"/>
    <property type="match status" value="1"/>
</dbReference>
<evidence type="ECO:0000313" key="10">
    <source>
        <dbReference type="EMBL" id="RZB81806.1"/>
    </source>
</evidence>
<dbReference type="InterPro" id="IPR019533">
    <property type="entry name" value="Peptidase_S26"/>
</dbReference>
<keyword evidence="10" id="KW-0645">Protease</keyword>
<feature type="active site" evidence="7">
    <location>
        <position position="159"/>
    </location>
</feature>
<proteinExistence type="inferred from homology"/>
<comment type="caution">
    <text evidence="10">The sequence shown here is derived from an EMBL/GenBank/DDBJ whole genome shotgun (WGS) entry which is preliminary data.</text>
</comment>
<dbReference type="InterPro" id="IPR036286">
    <property type="entry name" value="LexA/Signal_pep-like_sf"/>
</dbReference>
<organism evidence="10 11">
    <name type="scientific">Glycine soja</name>
    <name type="common">Wild soybean</name>
    <dbReference type="NCBI Taxonomy" id="3848"/>
    <lineage>
        <taxon>Eukaryota</taxon>
        <taxon>Viridiplantae</taxon>
        <taxon>Streptophyta</taxon>
        <taxon>Embryophyta</taxon>
        <taxon>Tracheophyta</taxon>
        <taxon>Spermatophyta</taxon>
        <taxon>Magnoliopsida</taxon>
        <taxon>eudicotyledons</taxon>
        <taxon>Gunneridae</taxon>
        <taxon>Pentapetalae</taxon>
        <taxon>rosids</taxon>
        <taxon>fabids</taxon>
        <taxon>Fabales</taxon>
        <taxon>Fabaceae</taxon>
        <taxon>Papilionoideae</taxon>
        <taxon>50 kb inversion clade</taxon>
        <taxon>NPAAA clade</taxon>
        <taxon>indigoferoid/millettioid clade</taxon>
        <taxon>Phaseoleae</taxon>
        <taxon>Glycine</taxon>
        <taxon>Glycine subgen. Soja</taxon>
    </lineage>
</organism>
<feature type="non-terminal residue" evidence="10">
    <location>
        <position position="1"/>
    </location>
</feature>
<dbReference type="PRINTS" id="PR00727">
    <property type="entry name" value="LEADERPTASE"/>
</dbReference>
<dbReference type="PROSITE" id="PS00761">
    <property type="entry name" value="SPASE_I_3"/>
    <property type="match status" value="1"/>
</dbReference>
<keyword evidence="8" id="KW-0812">Transmembrane</keyword>
<gene>
    <name evidence="10" type="ORF">D0Y65_031173</name>
</gene>
<dbReference type="GO" id="GO:0042720">
    <property type="term" value="C:mitochondrial inner membrane peptidase complex"/>
    <property type="evidence" value="ECO:0007669"/>
    <property type="project" value="TreeGrafter"/>
</dbReference>
<keyword evidence="2" id="KW-0999">Mitochondrion inner membrane</keyword>
<dbReference type="SUPFAM" id="SSF51306">
    <property type="entry name" value="LexA/Signal peptidase"/>
    <property type="match status" value="1"/>
</dbReference>
<name>A0A445I6Y8_GLYSO</name>
<protein>
    <submittedName>
        <fullName evidence="10">Mitochondrial inner membrane protease subunit 1</fullName>
    </submittedName>
</protein>
<dbReference type="InterPro" id="IPR052064">
    <property type="entry name" value="Mito_IMP1_subunit"/>
</dbReference>
<evidence type="ECO:0000256" key="5">
    <source>
        <dbReference type="ARBA" id="ARBA00023136"/>
    </source>
</evidence>
<keyword evidence="4" id="KW-0496">Mitochondrion</keyword>
<feature type="active site" evidence="7">
    <location>
        <position position="203"/>
    </location>
</feature>
<evidence type="ECO:0000256" key="7">
    <source>
        <dbReference type="PIRSR" id="PIRSR600223-1"/>
    </source>
</evidence>
<dbReference type="GO" id="GO:0006465">
    <property type="term" value="P:signal peptide processing"/>
    <property type="evidence" value="ECO:0007669"/>
    <property type="project" value="InterPro"/>
</dbReference>
<dbReference type="CDD" id="cd06530">
    <property type="entry name" value="S26_SPase_I"/>
    <property type="match status" value="1"/>
</dbReference>
<comment type="similarity">
    <text evidence="6">Belongs to the peptidase S26 family. IMP1 subfamily.</text>
</comment>
<evidence type="ECO:0000256" key="2">
    <source>
        <dbReference type="ARBA" id="ARBA00022792"/>
    </source>
</evidence>
<dbReference type="AlphaFoldDB" id="A0A445I6Y8"/>